<dbReference type="Proteomes" id="UP000009022">
    <property type="component" value="Unassembled WGS sequence"/>
</dbReference>
<dbReference type="Gene3D" id="1.20.1280.50">
    <property type="match status" value="1"/>
</dbReference>
<dbReference type="AlphaFoldDB" id="B3S6Y3"/>
<dbReference type="PROSITE" id="PS50181">
    <property type="entry name" value="FBOX"/>
    <property type="match status" value="1"/>
</dbReference>
<dbReference type="Gene3D" id="1.25.40.20">
    <property type="entry name" value="Ankyrin repeat-containing domain"/>
    <property type="match status" value="1"/>
</dbReference>
<dbReference type="GO" id="GO:0019005">
    <property type="term" value="C:SCF ubiquitin ligase complex"/>
    <property type="evidence" value="ECO:0000318"/>
    <property type="project" value="GO_Central"/>
</dbReference>
<dbReference type="FunFam" id="1.20.1280.50:FF:000178">
    <property type="entry name" value="Predicted protein"/>
    <property type="match status" value="1"/>
</dbReference>
<dbReference type="EMBL" id="DS985253">
    <property type="protein sequence ID" value="EDV21472.1"/>
    <property type="molecule type" value="Genomic_DNA"/>
</dbReference>
<feature type="domain" description="F-box" evidence="1">
    <location>
        <begin position="10"/>
        <end position="56"/>
    </location>
</feature>
<evidence type="ECO:0000313" key="2">
    <source>
        <dbReference type="EMBL" id="EDV21472.1"/>
    </source>
</evidence>
<dbReference type="OrthoDB" id="3219396at2759"/>
<dbReference type="SUPFAM" id="SSF48403">
    <property type="entry name" value="Ankyrin repeat"/>
    <property type="match status" value="2"/>
</dbReference>
<organism evidence="2 3">
    <name type="scientific">Trichoplax adhaerens</name>
    <name type="common">Trichoplax reptans</name>
    <dbReference type="NCBI Taxonomy" id="10228"/>
    <lineage>
        <taxon>Eukaryota</taxon>
        <taxon>Metazoa</taxon>
        <taxon>Placozoa</taxon>
        <taxon>Uniplacotomia</taxon>
        <taxon>Trichoplacea</taxon>
        <taxon>Trichoplacidae</taxon>
        <taxon>Trichoplax</taxon>
    </lineage>
</organism>
<gene>
    <name evidence="2" type="ORF">TRIADDRAFT_59971</name>
</gene>
<dbReference type="GeneID" id="6757205"/>
<dbReference type="InterPro" id="IPR036770">
    <property type="entry name" value="Ankyrin_rpt-contain_sf"/>
</dbReference>
<dbReference type="HOGENOM" id="CLU_410692_0_0_1"/>
<dbReference type="PhylomeDB" id="B3S6Y3"/>
<protein>
    <recommendedName>
        <fullName evidence="1">F-box domain-containing protein</fullName>
    </recommendedName>
</protein>
<keyword evidence="3" id="KW-1185">Reference proteome</keyword>
<accession>B3S6Y3</accession>
<dbReference type="InterPro" id="IPR036047">
    <property type="entry name" value="F-box-like_dom_sf"/>
</dbReference>
<evidence type="ECO:0000259" key="1">
    <source>
        <dbReference type="PROSITE" id="PS50181"/>
    </source>
</evidence>
<dbReference type="CTD" id="6757205"/>
<dbReference type="KEGG" id="tad:TRIADDRAFT_59971"/>
<dbReference type="Pfam" id="PF13637">
    <property type="entry name" value="Ank_4"/>
    <property type="match status" value="1"/>
</dbReference>
<dbReference type="PANTHER" id="PTHR14381:SF1">
    <property type="entry name" value="F-BOX_WD REPEAT-CONTAINING PROTEIN 4"/>
    <property type="match status" value="1"/>
</dbReference>
<dbReference type="GO" id="GO:0031146">
    <property type="term" value="P:SCF-dependent proteasomal ubiquitin-dependent protein catabolic process"/>
    <property type="evidence" value="ECO:0000318"/>
    <property type="project" value="GO_Central"/>
</dbReference>
<dbReference type="PANTHER" id="PTHR14381">
    <property type="entry name" value="DACTYLIN"/>
    <property type="match status" value="1"/>
</dbReference>
<dbReference type="InterPro" id="IPR001810">
    <property type="entry name" value="F-box_dom"/>
</dbReference>
<dbReference type="InParanoid" id="B3S6Y3"/>
<dbReference type="RefSeq" id="XP_002116072.1">
    <property type="nucleotide sequence ID" value="XM_002116036.1"/>
</dbReference>
<sequence length="691" mass="80923">MEKEGIAKDVNIFSVLPQQVIIHITSYLTGCDLTRLANTCLSFYKLTCDDTLWRRMIQNELTCKPQLLKDENHFMYYKRAYLGQYNMLCTFVLKNWDDPQFSDINIDNFSNHDDDNQHSNTVSNYSTYAKDTYILEKLFSYGNYLKTHTQTVDSKILSMYLCHAAKHGYEVWAILLLERGALFSGVNFFNLKFYPINIAIRESRHNFIRQIIRYFLKKYSGEKVMNAIAGNNNQGSYNYASSVNSILIEIVDYPSQLKSLLMGLKLTPECRAAVEGKFDQLRYYVETQKLNCFKQDIYGMDPLRYATIAGHFKCCEFLIDHNIHYNHCRSSLRVQSFIEIAIDKMGVAMLKTLRQNQTKEFSTCSYDEDPINSYHLAFTHAMAKALARPSHYSDYITFLLPDLIKYNYYKMIFDHVVSIGNMNMFRSLVVNYKQLISDYAQNGDESLKMMTSLGDARNKAIRYVEQLQHPQLLRMAFQCISDLPNVLLYESSRLDHHLRLNVFNDWSIFSSSQHYDTTVGFYYRLSQIEDNYFNPKRFALELTSYNLLIVLLELINRCDEHQRSEILFCMFWSVMNMEWNHRLFQDEKLDRRLDQITECYFEAILDAGYQINDCTRSCRSTAAHYAITMGKTHWVQFFLAAGADRHIENIRSLSLPKLAQSYGVAIDLLNSYCNCPLPSSKHQNISFWWLK</sequence>
<dbReference type="SUPFAM" id="SSF81383">
    <property type="entry name" value="F-box domain"/>
    <property type="match status" value="1"/>
</dbReference>
<name>B3S6Y3_TRIAD</name>
<reference evidence="2 3" key="1">
    <citation type="journal article" date="2008" name="Nature">
        <title>The Trichoplax genome and the nature of placozoans.</title>
        <authorList>
            <person name="Srivastava M."/>
            <person name="Begovic E."/>
            <person name="Chapman J."/>
            <person name="Putnam N.H."/>
            <person name="Hellsten U."/>
            <person name="Kawashima T."/>
            <person name="Kuo A."/>
            <person name="Mitros T."/>
            <person name="Salamov A."/>
            <person name="Carpenter M.L."/>
            <person name="Signorovitch A.Y."/>
            <person name="Moreno M.A."/>
            <person name="Kamm K."/>
            <person name="Grimwood J."/>
            <person name="Schmutz J."/>
            <person name="Shapiro H."/>
            <person name="Grigoriev I.V."/>
            <person name="Buss L.W."/>
            <person name="Schierwater B."/>
            <person name="Dellaporta S.L."/>
            <person name="Rokhsar D.S."/>
        </authorList>
    </citation>
    <scope>NUCLEOTIDE SEQUENCE [LARGE SCALE GENOMIC DNA]</scope>
    <source>
        <strain evidence="2 3">Grell-BS-1999</strain>
    </source>
</reference>
<dbReference type="Pfam" id="PF12937">
    <property type="entry name" value="F-box-like"/>
    <property type="match status" value="1"/>
</dbReference>
<dbReference type="InterPro" id="IPR052301">
    <property type="entry name" value="SCF_F-box/WD-repeat"/>
</dbReference>
<dbReference type="SMART" id="SM00248">
    <property type="entry name" value="ANK"/>
    <property type="match status" value="2"/>
</dbReference>
<proteinExistence type="predicted"/>
<dbReference type="InterPro" id="IPR002110">
    <property type="entry name" value="Ankyrin_rpt"/>
</dbReference>
<evidence type="ECO:0000313" key="3">
    <source>
        <dbReference type="Proteomes" id="UP000009022"/>
    </source>
</evidence>